<comment type="caution">
    <text evidence="2">The sequence shown here is derived from an EMBL/GenBank/DDBJ whole genome shotgun (WGS) entry which is preliminary data.</text>
</comment>
<feature type="transmembrane region" description="Helical" evidence="1">
    <location>
        <begin position="125"/>
        <end position="149"/>
    </location>
</feature>
<reference evidence="2 3" key="1">
    <citation type="submission" date="2020-12" db="EMBL/GenBank/DDBJ databases">
        <title>Concerted genomic and epigenomic changes stabilize Arabidopsis allopolyploids.</title>
        <authorList>
            <person name="Chen Z."/>
        </authorList>
    </citation>
    <scope>NUCLEOTIDE SEQUENCE [LARGE SCALE GENOMIC DNA]</scope>
    <source>
        <strain evidence="2">Allo738</strain>
        <tissue evidence="2">Leaf</tissue>
    </source>
</reference>
<protein>
    <recommendedName>
        <fullName evidence="4">Transmembrane protein</fullName>
    </recommendedName>
</protein>
<dbReference type="AlphaFoldDB" id="A0A8T2B505"/>
<feature type="transmembrane region" description="Helical" evidence="1">
    <location>
        <begin position="161"/>
        <end position="182"/>
    </location>
</feature>
<proteinExistence type="predicted"/>
<dbReference type="Proteomes" id="UP000694240">
    <property type="component" value="Chromosome 8"/>
</dbReference>
<accession>A0A8T2B505</accession>
<dbReference type="EMBL" id="JAEFBK010000008">
    <property type="protein sequence ID" value="KAG7579064.1"/>
    <property type="molecule type" value="Genomic_DNA"/>
</dbReference>
<keyword evidence="1" id="KW-0472">Membrane</keyword>
<keyword evidence="3" id="KW-1185">Reference proteome</keyword>
<sequence length="183" mass="19994">MMPCLEMIPLKFRTEIFGGLGYPRGKQLRYPNRRCARSLGCRASSGVQTKEGLGRQIELRRWARCPVGLAGSRTGWQNARADQRRTRAGREIVPSRFERVPELTCTYCKGDGYGGRSGDNMAMVIVIKVVVVVLMMTLVLVVAVVVANGGNDGDGGSGDSVMAVGMVVTVAAAVVETTWRWWK</sequence>
<evidence type="ECO:0000256" key="1">
    <source>
        <dbReference type="SAM" id="Phobius"/>
    </source>
</evidence>
<evidence type="ECO:0008006" key="4">
    <source>
        <dbReference type="Google" id="ProtNLM"/>
    </source>
</evidence>
<gene>
    <name evidence="2" type="ORF">ISN45_Aa03g032340</name>
</gene>
<keyword evidence="1" id="KW-1133">Transmembrane helix</keyword>
<evidence type="ECO:0000313" key="2">
    <source>
        <dbReference type="EMBL" id="KAG7579064.1"/>
    </source>
</evidence>
<keyword evidence="1" id="KW-0812">Transmembrane</keyword>
<organism evidence="2 3">
    <name type="scientific">Arabidopsis thaliana x Arabidopsis arenosa</name>
    <dbReference type="NCBI Taxonomy" id="1240361"/>
    <lineage>
        <taxon>Eukaryota</taxon>
        <taxon>Viridiplantae</taxon>
        <taxon>Streptophyta</taxon>
        <taxon>Embryophyta</taxon>
        <taxon>Tracheophyta</taxon>
        <taxon>Spermatophyta</taxon>
        <taxon>Magnoliopsida</taxon>
        <taxon>eudicotyledons</taxon>
        <taxon>Gunneridae</taxon>
        <taxon>Pentapetalae</taxon>
        <taxon>rosids</taxon>
        <taxon>malvids</taxon>
        <taxon>Brassicales</taxon>
        <taxon>Brassicaceae</taxon>
        <taxon>Camelineae</taxon>
        <taxon>Arabidopsis</taxon>
    </lineage>
</organism>
<name>A0A8T2B505_9BRAS</name>
<evidence type="ECO:0000313" key="3">
    <source>
        <dbReference type="Proteomes" id="UP000694240"/>
    </source>
</evidence>